<feature type="signal peptide" evidence="1">
    <location>
        <begin position="1"/>
        <end position="22"/>
    </location>
</feature>
<dbReference type="AlphaFoldDB" id="M1MIE5"/>
<dbReference type="InterPro" id="IPR031343">
    <property type="entry name" value="DUF5105"/>
</dbReference>
<gene>
    <name evidence="3" type="ORF">Cspa_c39320</name>
</gene>
<dbReference type="EMBL" id="CP004121">
    <property type="protein sequence ID" value="AGF57689.1"/>
    <property type="molecule type" value="Genomic_DNA"/>
</dbReference>
<reference evidence="3 4" key="1">
    <citation type="submission" date="2013-02" db="EMBL/GenBank/DDBJ databases">
        <title>Genome sequence of Clostridium saccharoperbutylacetonicum N1-4(HMT).</title>
        <authorList>
            <person name="Poehlein A."/>
            <person name="Daniel R."/>
        </authorList>
    </citation>
    <scope>NUCLEOTIDE SEQUENCE [LARGE SCALE GENOMIC DNA]</scope>
    <source>
        <strain evidence="4">N1-4(HMT)</strain>
    </source>
</reference>
<name>M1MIE5_9CLOT</name>
<organism evidence="3 4">
    <name type="scientific">Clostridium saccharoperbutylacetonicum N1-4(HMT)</name>
    <dbReference type="NCBI Taxonomy" id="931276"/>
    <lineage>
        <taxon>Bacteria</taxon>
        <taxon>Bacillati</taxon>
        <taxon>Bacillota</taxon>
        <taxon>Clostridia</taxon>
        <taxon>Eubacteriales</taxon>
        <taxon>Clostridiaceae</taxon>
        <taxon>Clostridium</taxon>
    </lineage>
</organism>
<feature type="domain" description="DUF5105" evidence="2">
    <location>
        <begin position="39"/>
        <end position="199"/>
    </location>
</feature>
<dbReference type="HOGENOM" id="CLU_679167_0_0_9"/>
<dbReference type="OrthoDB" id="2041827at2"/>
<dbReference type="RefSeq" id="WP_015394002.1">
    <property type="nucleotide sequence ID" value="NC_020291.1"/>
</dbReference>
<feature type="domain" description="DUF5105" evidence="2">
    <location>
        <begin position="255"/>
        <end position="382"/>
    </location>
</feature>
<protein>
    <recommendedName>
        <fullName evidence="2">DUF5105 domain-containing protein</fullName>
    </recommendedName>
</protein>
<dbReference type="PROSITE" id="PS51257">
    <property type="entry name" value="PROKAR_LIPOPROTEIN"/>
    <property type="match status" value="1"/>
</dbReference>
<accession>M1MIE5</accession>
<dbReference type="Pfam" id="PF17118">
    <property type="entry name" value="DUF5105"/>
    <property type="match status" value="2"/>
</dbReference>
<dbReference type="Proteomes" id="UP000011728">
    <property type="component" value="Chromosome"/>
</dbReference>
<evidence type="ECO:0000313" key="4">
    <source>
        <dbReference type="Proteomes" id="UP000011728"/>
    </source>
</evidence>
<keyword evidence="4" id="KW-1185">Reference proteome</keyword>
<evidence type="ECO:0000259" key="2">
    <source>
        <dbReference type="Pfam" id="PF17118"/>
    </source>
</evidence>
<evidence type="ECO:0000256" key="1">
    <source>
        <dbReference type="SAM" id="SignalP"/>
    </source>
</evidence>
<sequence length="404" mass="45037">MMKKRILSFTVLVVLLFSFLFSGCDTNAAKNSADIYCSLIFKSDAQNIQKIGLSDADKDKLIKDYQDKIKSELKKNLLLMGYAASDEQLNSISDAYKEALSKITYETKQISKSVDQAEVEISATNFDIKKIDEKASVAALDETDKMNFANNDEENKKFSEIYLVKLAEELKSAEISSDKASNTFKFKKVNKYWVADDETNFGYKLVRLATSKDNHDLSINEESISPKESAEVFWNLVIKEDSSGMEKLGYSKAFGDRIIKGMNKTDFNDFKKQFSKLGVSLSDSQIQSILDALRNGMSKTSATFEEVSKANNTAQVKVTSTSLNLNSIVNQVGTTTKNQVISGRITDKQKIMDAFATNLINAINNAQITSGSKSNSFSFTKIGDLWIPSNTKKYIETIGEMSMN</sequence>
<proteinExistence type="predicted"/>
<dbReference type="KEGG" id="csr:Cspa_c39320"/>
<evidence type="ECO:0000313" key="3">
    <source>
        <dbReference type="EMBL" id="AGF57689.1"/>
    </source>
</evidence>
<keyword evidence="1" id="KW-0732">Signal</keyword>
<dbReference type="PATRIC" id="fig|931276.5.peg.3966"/>
<feature type="chain" id="PRO_5038454034" description="DUF5105 domain-containing protein" evidence="1">
    <location>
        <begin position="23"/>
        <end position="404"/>
    </location>
</feature>
<dbReference type="eggNOG" id="ENOG5033KJB">
    <property type="taxonomic scope" value="Bacteria"/>
</dbReference>